<name>A0A382IWW4_9ZZZZ</name>
<sequence>MTIQSGTSTGGVTAIPFSQTSNYSLNQVLVFDTAIQAFVNSVLPDGGNTGEINTGSNIGVGTGIFADKLLGDLRFKSIIAGTGVNITSDSDEVTISLSATGSGDVSNGENTGSGANVFRDKNTGNLRFRTLTAGTGVTITENADDIVLSAGTAASTLNGLSDTDFVKVANNLSDVTAATARTNLAVYSKTESDAKYHTMNESETVDVDATYNMGDTTHRWNEIHAVRFRGQADTALTALTIPGFSP</sequence>
<dbReference type="AlphaFoldDB" id="A0A382IWW4"/>
<organism evidence="1">
    <name type="scientific">marine metagenome</name>
    <dbReference type="NCBI Taxonomy" id="408172"/>
    <lineage>
        <taxon>unclassified sequences</taxon>
        <taxon>metagenomes</taxon>
        <taxon>ecological metagenomes</taxon>
    </lineage>
</organism>
<feature type="non-terminal residue" evidence="1">
    <location>
        <position position="246"/>
    </location>
</feature>
<gene>
    <name evidence="1" type="ORF">METZ01_LOCUS256882</name>
</gene>
<protein>
    <submittedName>
        <fullName evidence="1">Uncharacterized protein</fullName>
    </submittedName>
</protein>
<proteinExistence type="predicted"/>
<dbReference type="EMBL" id="UINC01070124">
    <property type="protein sequence ID" value="SVC04028.1"/>
    <property type="molecule type" value="Genomic_DNA"/>
</dbReference>
<accession>A0A382IWW4</accession>
<reference evidence="1" key="1">
    <citation type="submission" date="2018-05" db="EMBL/GenBank/DDBJ databases">
        <authorList>
            <person name="Lanie J.A."/>
            <person name="Ng W.-L."/>
            <person name="Kazmierczak K.M."/>
            <person name="Andrzejewski T.M."/>
            <person name="Davidsen T.M."/>
            <person name="Wayne K.J."/>
            <person name="Tettelin H."/>
            <person name="Glass J.I."/>
            <person name="Rusch D."/>
            <person name="Podicherti R."/>
            <person name="Tsui H.-C.T."/>
            <person name="Winkler M.E."/>
        </authorList>
    </citation>
    <scope>NUCLEOTIDE SEQUENCE</scope>
</reference>
<evidence type="ECO:0000313" key="1">
    <source>
        <dbReference type="EMBL" id="SVC04028.1"/>
    </source>
</evidence>